<dbReference type="InterPro" id="IPR003346">
    <property type="entry name" value="Transposase_20"/>
</dbReference>
<dbReference type="PANTHER" id="PTHR33055">
    <property type="entry name" value="TRANSPOSASE FOR INSERTION SEQUENCE ELEMENT IS1111A"/>
    <property type="match status" value="1"/>
</dbReference>
<evidence type="ECO:0000313" key="5">
    <source>
        <dbReference type="Proteomes" id="UP000434582"/>
    </source>
</evidence>
<dbReference type="InterPro" id="IPR047650">
    <property type="entry name" value="Transpos_IS110"/>
</dbReference>
<feature type="region of interest" description="Disordered" evidence="1">
    <location>
        <begin position="268"/>
        <end position="288"/>
    </location>
</feature>
<dbReference type="AlphaFoldDB" id="A0A7X2D6D2"/>
<dbReference type="NCBIfam" id="NF033542">
    <property type="entry name" value="transpos_IS110"/>
    <property type="match status" value="1"/>
</dbReference>
<feature type="domain" description="Transposase IS110-like N-terminal" evidence="2">
    <location>
        <begin position="49"/>
        <end position="189"/>
    </location>
</feature>
<feature type="non-terminal residue" evidence="4">
    <location>
        <position position="316"/>
    </location>
</feature>
<dbReference type="GO" id="GO:0006313">
    <property type="term" value="P:DNA transposition"/>
    <property type="evidence" value="ECO:0007669"/>
    <property type="project" value="InterPro"/>
</dbReference>
<evidence type="ECO:0000313" key="4">
    <source>
        <dbReference type="EMBL" id="MQX38617.1"/>
    </source>
</evidence>
<dbReference type="GO" id="GO:0003677">
    <property type="term" value="F:DNA binding"/>
    <property type="evidence" value="ECO:0007669"/>
    <property type="project" value="InterPro"/>
</dbReference>
<dbReference type="Proteomes" id="UP000434582">
    <property type="component" value="Unassembled WGS sequence"/>
</dbReference>
<gene>
    <name evidence="4" type="ORF">GHC57_19095</name>
</gene>
<proteinExistence type="predicted"/>
<keyword evidence="5" id="KW-1185">Reference proteome</keyword>
<evidence type="ECO:0000259" key="3">
    <source>
        <dbReference type="Pfam" id="PF02371"/>
    </source>
</evidence>
<comment type="caution">
    <text evidence="4">The sequence shown here is derived from an EMBL/GenBank/DDBJ whole genome shotgun (WGS) entry which is preliminary data.</text>
</comment>
<dbReference type="Pfam" id="PF01548">
    <property type="entry name" value="DEDD_Tnp_IS110"/>
    <property type="match status" value="1"/>
</dbReference>
<feature type="domain" description="Transposase IS116/IS110/IS902 C-terminal" evidence="3">
    <location>
        <begin position="233"/>
        <end position="316"/>
    </location>
</feature>
<protein>
    <submittedName>
        <fullName evidence="4">IS110 family transposase</fullName>
    </submittedName>
</protein>
<dbReference type="PANTHER" id="PTHR33055:SF13">
    <property type="entry name" value="TRANSPOSASE"/>
    <property type="match status" value="1"/>
</dbReference>
<dbReference type="EMBL" id="WIVE01000162">
    <property type="protein sequence ID" value="MQX38617.1"/>
    <property type="molecule type" value="Genomic_DNA"/>
</dbReference>
<dbReference type="OrthoDB" id="8261795at2"/>
<dbReference type="GO" id="GO:0004803">
    <property type="term" value="F:transposase activity"/>
    <property type="evidence" value="ECO:0007669"/>
    <property type="project" value="InterPro"/>
</dbReference>
<sequence>MGSLPVVIVIRDPDRLRRLLSCWGLICPQTIRSRGKIMTNQAHPVEAVIGADVSKDTVTLCLGTNGEIRTVPNTAEDLKTALRAFGPVDLVVCEATGGYERTLLGVTLDLGLRAHRADAARIKAFIASYGVKAKTDAIDALWIARYGLERGARLAPWVPMEKTRETLLCLARRRETLVRDRTQELNRLKGPNAEVIKAMVEEHIAFLSHQIEDIESRINDLMKADEPLAKAEEKLMEIKGIGSVAARTLLLFMPELGTLTRRQAASLAGLAPHPKDSGKKSGHRATGRGRRALRSKLFMAALSAVRYNPDLKAFYE</sequence>
<accession>A0A7X2D6D2</accession>
<dbReference type="Pfam" id="PF02371">
    <property type="entry name" value="Transposase_20"/>
    <property type="match status" value="1"/>
</dbReference>
<dbReference type="InterPro" id="IPR002525">
    <property type="entry name" value="Transp_IS110-like_N"/>
</dbReference>
<evidence type="ECO:0000256" key="1">
    <source>
        <dbReference type="SAM" id="MobiDB-lite"/>
    </source>
</evidence>
<evidence type="ECO:0000259" key="2">
    <source>
        <dbReference type="Pfam" id="PF01548"/>
    </source>
</evidence>
<name>A0A7X2D6D2_9PROT</name>
<organism evidence="4 5">
    <name type="scientific">Roseospira navarrensis</name>
    <dbReference type="NCBI Taxonomy" id="140058"/>
    <lineage>
        <taxon>Bacteria</taxon>
        <taxon>Pseudomonadati</taxon>
        <taxon>Pseudomonadota</taxon>
        <taxon>Alphaproteobacteria</taxon>
        <taxon>Rhodospirillales</taxon>
        <taxon>Rhodospirillaceae</taxon>
        <taxon>Roseospira</taxon>
    </lineage>
</organism>
<reference evidence="4 5" key="1">
    <citation type="submission" date="2019-10" db="EMBL/GenBank/DDBJ databases">
        <title>Draft whole-genome sequence of the purple nonsulfur photosynthetic bacterium Roseospira navarrensis DSM 15114.</title>
        <authorList>
            <person name="Kyndt J.A."/>
            <person name="Meyer T.E."/>
        </authorList>
    </citation>
    <scope>NUCLEOTIDE SEQUENCE [LARGE SCALE GENOMIC DNA]</scope>
    <source>
        <strain evidence="4 5">DSM 15114</strain>
    </source>
</reference>